<accession>A0A0S3PW76</accession>
<proteinExistence type="predicted"/>
<dbReference type="OrthoDB" id="5523954at2"/>
<keyword evidence="3" id="KW-1185">Reference proteome</keyword>
<name>A0A0S3PW76_9BRAD</name>
<dbReference type="KEGG" id="vgo:GJW-30_1_02717"/>
<protein>
    <submittedName>
        <fullName evidence="2">Uncharacterized protein</fullName>
    </submittedName>
</protein>
<dbReference type="Proteomes" id="UP000236884">
    <property type="component" value="Chromosome"/>
</dbReference>
<keyword evidence="1" id="KW-0732">Signal</keyword>
<dbReference type="SUPFAM" id="SSF50939">
    <property type="entry name" value="Sialidases"/>
    <property type="match status" value="1"/>
</dbReference>
<evidence type="ECO:0000256" key="1">
    <source>
        <dbReference type="SAM" id="SignalP"/>
    </source>
</evidence>
<dbReference type="AlphaFoldDB" id="A0A0S3PW76"/>
<evidence type="ECO:0000313" key="2">
    <source>
        <dbReference type="EMBL" id="BAT60181.1"/>
    </source>
</evidence>
<dbReference type="InterPro" id="IPR036278">
    <property type="entry name" value="Sialidase_sf"/>
</dbReference>
<gene>
    <name evidence="2" type="ORF">GJW-30_1_02717</name>
</gene>
<dbReference type="EMBL" id="AP014946">
    <property type="protein sequence ID" value="BAT60181.1"/>
    <property type="molecule type" value="Genomic_DNA"/>
</dbReference>
<evidence type="ECO:0000313" key="3">
    <source>
        <dbReference type="Proteomes" id="UP000236884"/>
    </source>
</evidence>
<sequence length="240" mass="25850">MRIRSIWAVTIAVAIASAASPAVASDLPSGPADWTCGKQITLTKKSARALMKDASYEGDTVGKNAFMVLQTSVDAGGVSLLVKRGNDWRAYGVQSGGGLQAVRYDRKSGTVIVFSMLSREGPGQSFTVLTAQDDLTSIACADIRFPDELNDPVYAGEYVDFSDFNVDAVGKGALIGRATFERNGAEVKRIYRWSTPDRGRTWSKPETLEQEPGPLLGSLVVAPKASSVLVAQAKRFWKIR</sequence>
<feature type="chain" id="PRO_5006615685" evidence="1">
    <location>
        <begin position="25"/>
        <end position="240"/>
    </location>
</feature>
<reference evidence="2 3" key="1">
    <citation type="submission" date="2015-08" db="EMBL/GenBank/DDBJ databases">
        <title>Investigation of the bacterial diversity of lava forest soil.</title>
        <authorList>
            <person name="Lee J.S."/>
        </authorList>
    </citation>
    <scope>NUCLEOTIDE SEQUENCE [LARGE SCALE GENOMIC DNA]</scope>
    <source>
        <strain evidence="2 3">GJW-30</strain>
    </source>
</reference>
<organism evidence="2 3">
    <name type="scientific">Variibacter gotjawalensis</name>
    <dbReference type="NCBI Taxonomy" id="1333996"/>
    <lineage>
        <taxon>Bacteria</taxon>
        <taxon>Pseudomonadati</taxon>
        <taxon>Pseudomonadota</taxon>
        <taxon>Alphaproteobacteria</taxon>
        <taxon>Hyphomicrobiales</taxon>
        <taxon>Nitrobacteraceae</taxon>
        <taxon>Variibacter</taxon>
    </lineage>
</organism>
<feature type="signal peptide" evidence="1">
    <location>
        <begin position="1"/>
        <end position="24"/>
    </location>
</feature>
<dbReference type="RefSeq" id="WP_096356164.1">
    <property type="nucleotide sequence ID" value="NZ_AP014946.1"/>
</dbReference>